<sequence>MFDEIFYSECLHCSAVIKYRESICKGCFYKIKKVIHRCKLCGYPLNIEAEVCRNCLESNYYDKLFIPFWYTTVIKDVLKKIKFRYNLKGYRLIDELVRKNLMKMDRYDVITYVPSTLIRRFRRFVHPAEYIATILSDIYMTTCEPLLKRVRNTSYQWKLKKKERLKNVSEAFIPRKELFDLKILLVDDIITTGATLNECAKMLKGAGAKKVDCYVLSKGLF</sequence>
<comment type="caution">
    <text evidence="4">The sequence shown here is derived from an EMBL/GenBank/DDBJ whole genome shotgun (WGS) entry which is preliminary data.</text>
</comment>
<reference evidence="4 5" key="1">
    <citation type="submission" date="2018-01" db="EMBL/GenBank/DDBJ databases">
        <title>Metagenomic assembled genomes from two thermal pools in the Uzon Caldera, Kamchatka, Russia.</title>
        <authorList>
            <person name="Wilkins L."/>
            <person name="Ettinger C."/>
        </authorList>
    </citation>
    <scope>NUCLEOTIDE SEQUENCE [LARGE SCALE GENOMIC DNA]</scope>
    <source>
        <strain evidence="4">ZAV-05</strain>
    </source>
</reference>
<feature type="domain" description="Double zinc ribbon" evidence="3">
    <location>
        <begin position="5"/>
        <end position="56"/>
    </location>
</feature>
<dbReference type="SUPFAM" id="SSF53271">
    <property type="entry name" value="PRTase-like"/>
    <property type="match status" value="1"/>
</dbReference>
<evidence type="ECO:0000313" key="5">
    <source>
        <dbReference type="Proteomes" id="UP000242881"/>
    </source>
</evidence>
<dbReference type="Gene3D" id="3.40.50.2020">
    <property type="match status" value="1"/>
</dbReference>
<feature type="domain" description="Phosphoribosyltransferase" evidence="2">
    <location>
        <begin position="155"/>
        <end position="216"/>
    </location>
</feature>
<dbReference type="Pfam" id="PF00156">
    <property type="entry name" value="Pribosyltran"/>
    <property type="match status" value="1"/>
</dbReference>
<evidence type="ECO:0000256" key="1">
    <source>
        <dbReference type="ARBA" id="ARBA00008007"/>
    </source>
</evidence>
<evidence type="ECO:0000259" key="2">
    <source>
        <dbReference type="Pfam" id="PF00156"/>
    </source>
</evidence>
<dbReference type="RefSeq" id="WP_424605811.1">
    <property type="nucleotide sequence ID" value="NZ_JBNAVA010000007.1"/>
</dbReference>
<dbReference type="InterPro" id="IPR029057">
    <property type="entry name" value="PRTase-like"/>
</dbReference>
<dbReference type="Pfam" id="PF18912">
    <property type="entry name" value="DZR_2"/>
    <property type="match status" value="1"/>
</dbReference>
<comment type="similarity">
    <text evidence="1">Belongs to the ComF/GntX family.</text>
</comment>
<proteinExistence type="inferred from homology"/>
<dbReference type="InterPro" id="IPR000836">
    <property type="entry name" value="PRTase_dom"/>
</dbReference>
<dbReference type="EMBL" id="PNIN01000074">
    <property type="protein sequence ID" value="PMP69377.1"/>
    <property type="molecule type" value="Genomic_DNA"/>
</dbReference>
<dbReference type="PANTHER" id="PTHR47505">
    <property type="entry name" value="DNA UTILIZATION PROTEIN YHGH"/>
    <property type="match status" value="1"/>
</dbReference>
<evidence type="ECO:0000259" key="3">
    <source>
        <dbReference type="Pfam" id="PF18912"/>
    </source>
</evidence>
<dbReference type="Proteomes" id="UP000242881">
    <property type="component" value="Unassembled WGS sequence"/>
</dbReference>
<evidence type="ECO:0000313" key="4">
    <source>
        <dbReference type="EMBL" id="PMP69377.1"/>
    </source>
</evidence>
<dbReference type="PANTHER" id="PTHR47505:SF1">
    <property type="entry name" value="DNA UTILIZATION PROTEIN YHGH"/>
    <property type="match status" value="1"/>
</dbReference>
<dbReference type="AlphaFoldDB" id="A0A2J6WGC7"/>
<name>A0A2J6WGC7_9BACT</name>
<gene>
    <name evidence="4" type="ORF">C0187_07180</name>
</gene>
<organism evidence="4 5">
    <name type="scientific">Calditerrivibrio nitroreducens</name>
    <dbReference type="NCBI Taxonomy" id="477976"/>
    <lineage>
        <taxon>Bacteria</taxon>
        <taxon>Pseudomonadati</taxon>
        <taxon>Deferribacterota</taxon>
        <taxon>Deferribacteres</taxon>
        <taxon>Deferribacterales</taxon>
        <taxon>Calditerrivibrionaceae</taxon>
    </lineage>
</organism>
<dbReference type="CDD" id="cd06223">
    <property type="entry name" value="PRTases_typeI"/>
    <property type="match status" value="1"/>
</dbReference>
<accession>A0A2J6WGC7</accession>
<dbReference type="InterPro" id="IPR051910">
    <property type="entry name" value="ComF/GntX_DNA_util-trans"/>
</dbReference>
<protein>
    <submittedName>
        <fullName evidence="4">ComF family protein</fullName>
    </submittedName>
</protein>
<dbReference type="InterPro" id="IPR044005">
    <property type="entry name" value="DZR_2"/>
</dbReference>